<dbReference type="PANTHER" id="PTHR43092:SF2">
    <property type="entry name" value="HERCYNYLCYSTEINE SULFOXIDE LYASE"/>
    <property type="match status" value="1"/>
</dbReference>
<protein>
    <submittedName>
        <fullName evidence="3">Egt-2 protein</fullName>
    </submittedName>
</protein>
<comment type="caution">
    <text evidence="3">The sequence shown here is derived from an EMBL/GenBank/DDBJ whole genome shotgun (WGS) entry which is preliminary data.</text>
</comment>
<dbReference type="InterPro" id="IPR015422">
    <property type="entry name" value="PyrdxlP-dep_Trfase_small"/>
</dbReference>
<name>A0A812TE31_9DINO</name>
<dbReference type="PANTHER" id="PTHR43092">
    <property type="entry name" value="L-CYSTEINE DESULFHYDRASE"/>
    <property type="match status" value="1"/>
</dbReference>
<dbReference type="SUPFAM" id="SSF53383">
    <property type="entry name" value="PLP-dependent transferases"/>
    <property type="match status" value="1"/>
</dbReference>
<dbReference type="AlphaFoldDB" id="A0A812TE31"/>
<evidence type="ECO:0000313" key="3">
    <source>
        <dbReference type="EMBL" id="CAE7518867.1"/>
    </source>
</evidence>
<dbReference type="InterPro" id="IPR000192">
    <property type="entry name" value="Aminotrans_V_dom"/>
</dbReference>
<dbReference type="EMBL" id="CAJNDS010002541">
    <property type="protein sequence ID" value="CAE7518867.1"/>
    <property type="molecule type" value="Genomic_DNA"/>
</dbReference>
<evidence type="ECO:0000256" key="1">
    <source>
        <dbReference type="ARBA" id="ARBA00022898"/>
    </source>
</evidence>
<feature type="domain" description="Aminotransferase class V" evidence="2">
    <location>
        <begin position="22"/>
        <end position="266"/>
    </location>
</feature>
<dbReference type="Proteomes" id="UP000604046">
    <property type="component" value="Unassembled WGS sequence"/>
</dbReference>
<evidence type="ECO:0000259" key="2">
    <source>
        <dbReference type="Pfam" id="PF00266"/>
    </source>
</evidence>
<dbReference type="OrthoDB" id="5978656at2759"/>
<reference evidence="3" key="1">
    <citation type="submission" date="2021-02" db="EMBL/GenBank/DDBJ databases">
        <authorList>
            <person name="Dougan E. K."/>
            <person name="Rhodes N."/>
            <person name="Thang M."/>
            <person name="Chan C."/>
        </authorList>
    </citation>
    <scope>NUCLEOTIDE SEQUENCE</scope>
</reference>
<accession>A0A812TE31</accession>
<proteinExistence type="predicted"/>
<gene>
    <name evidence="3" type="primary">egt-2</name>
    <name evidence="3" type="ORF">SNAT2548_LOCUS29043</name>
</gene>
<sequence>MERNPDQWFRFDGPGTLIGAADLARARVAEYVKADARDVVFVDGASAGVNAVLRSIKLPPQSSILYLNTAYQMVKNTISYVNGERQAPSVQVNISVPSSKSQILEAVQTALDGYPSVELASFSHITSVPAIILPVEELVQICHQKGVMVLIDGAHALGQIPLDIPKIGADFYVANGHKWLYSPKGSAILWVARDKQHLIHPNVISDEGRGLSFFQLQFSYTGTKDYSAFLAMSAALEFRDTLGGDARILNYVSTLAVEGGQRLAEALGTEPMPTGGLAMVNVPLPQLAMNCCDMKTAQKVLLKHRTFVPFYSWQGQCFVRVSAQVYNEVSDFVYLAGGLRDVLQHDCFPSEVDV</sequence>
<keyword evidence="1" id="KW-0663">Pyridoxal phosphate</keyword>
<dbReference type="Gene3D" id="3.40.640.10">
    <property type="entry name" value="Type I PLP-dependent aspartate aminotransferase-like (Major domain)"/>
    <property type="match status" value="1"/>
</dbReference>
<evidence type="ECO:0000313" key="4">
    <source>
        <dbReference type="Proteomes" id="UP000604046"/>
    </source>
</evidence>
<dbReference type="InterPro" id="IPR015424">
    <property type="entry name" value="PyrdxlP-dep_Trfase"/>
</dbReference>
<keyword evidence="4" id="KW-1185">Reference proteome</keyword>
<organism evidence="3 4">
    <name type="scientific">Symbiodinium natans</name>
    <dbReference type="NCBI Taxonomy" id="878477"/>
    <lineage>
        <taxon>Eukaryota</taxon>
        <taxon>Sar</taxon>
        <taxon>Alveolata</taxon>
        <taxon>Dinophyceae</taxon>
        <taxon>Suessiales</taxon>
        <taxon>Symbiodiniaceae</taxon>
        <taxon>Symbiodinium</taxon>
    </lineage>
</organism>
<dbReference type="Pfam" id="PF00266">
    <property type="entry name" value="Aminotran_5"/>
    <property type="match status" value="1"/>
</dbReference>
<dbReference type="Gene3D" id="3.90.1150.10">
    <property type="entry name" value="Aspartate Aminotransferase, domain 1"/>
    <property type="match status" value="1"/>
</dbReference>
<dbReference type="InterPro" id="IPR015421">
    <property type="entry name" value="PyrdxlP-dep_Trfase_major"/>
</dbReference>